<dbReference type="EMBL" id="CP071709">
    <property type="protein sequence ID" value="QVY63658.1"/>
    <property type="molecule type" value="Genomic_DNA"/>
</dbReference>
<protein>
    <submittedName>
        <fullName evidence="1">Uncharacterized protein</fullName>
    </submittedName>
</protein>
<proteinExistence type="predicted"/>
<reference evidence="1 2" key="1">
    <citation type="submission" date="2021-03" db="EMBL/GenBank/DDBJ databases">
        <title>The first data on the complete genome of the tetrodotoxin-producing bacterium.</title>
        <authorList>
            <person name="Melnikova D.I."/>
            <person name="Nijland R."/>
            <person name="Magarlamov T.Y."/>
        </authorList>
    </citation>
    <scope>NUCLEOTIDE SEQUENCE [LARGE SCALE GENOMIC DNA]</scope>
    <source>
        <strain evidence="1 2">1839</strain>
    </source>
</reference>
<sequence>MLSGCNTSYPSLEEAVQSQWKTPIKVINHDENNQLVYYLDQTQHILGVYEFENGKYKYNNEQSVGMTFESESGLPFLVSANHFEGIGNIIHGAITTDEHEIERFEIHYKNGEIQEISAKNNTFITEFPSFLTIDVEVFFSEIENAVGYDQNGEIVDKWNRNAELKN</sequence>
<evidence type="ECO:0000313" key="2">
    <source>
        <dbReference type="Proteomes" id="UP000679247"/>
    </source>
</evidence>
<accession>A0ABX8FI26</accession>
<gene>
    <name evidence="1" type="ORF">J1899_05550</name>
</gene>
<evidence type="ECO:0000313" key="1">
    <source>
        <dbReference type="EMBL" id="QVY63658.1"/>
    </source>
</evidence>
<keyword evidence="2" id="KW-1185">Reference proteome</keyword>
<name>A0ABX8FI26_9BACI</name>
<dbReference type="Proteomes" id="UP000679247">
    <property type="component" value="Chromosome"/>
</dbReference>
<organism evidence="1 2">
    <name type="scientific">Cytobacillus gottheilii</name>
    <dbReference type="NCBI Taxonomy" id="859144"/>
    <lineage>
        <taxon>Bacteria</taxon>
        <taxon>Bacillati</taxon>
        <taxon>Bacillota</taxon>
        <taxon>Bacilli</taxon>
        <taxon>Bacillales</taxon>
        <taxon>Bacillaceae</taxon>
        <taxon>Cytobacillus</taxon>
    </lineage>
</organism>